<dbReference type="PROSITE" id="PS51233">
    <property type="entry name" value="VWFD"/>
    <property type="match status" value="2"/>
</dbReference>
<keyword evidence="3" id="KW-0677">Repeat</keyword>
<dbReference type="FunFam" id="2.10.25.10:FF:000055">
    <property type="entry name" value="alpha-tectorin isoform X1"/>
    <property type="match status" value="1"/>
</dbReference>
<keyword evidence="8" id="KW-1185">Reference proteome</keyword>
<dbReference type="SMART" id="SM00216">
    <property type="entry name" value="VWD"/>
    <property type="match status" value="1"/>
</dbReference>
<evidence type="ECO:0000256" key="1">
    <source>
        <dbReference type="ARBA" id="ARBA00004613"/>
    </source>
</evidence>
<evidence type="ECO:0000256" key="5">
    <source>
        <dbReference type="ARBA" id="ARBA00023180"/>
    </source>
</evidence>
<dbReference type="PANTHER" id="PTHR11339:SF244">
    <property type="entry name" value="IGGFC-BINDING PROTEIN"/>
    <property type="match status" value="1"/>
</dbReference>
<dbReference type="InterPro" id="IPR002919">
    <property type="entry name" value="TIL_dom"/>
</dbReference>
<protein>
    <recommendedName>
        <fullName evidence="6">VWFD domain-containing protein</fullName>
    </recommendedName>
</protein>
<reference evidence="7" key="1">
    <citation type="submission" date="2025-08" db="UniProtKB">
        <authorList>
            <consortium name="Ensembl"/>
        </authorList>
    </citation>
    <scope>IDENTIFICATION</scope>
</reference>
<sequence length="657" mass="72802">GLRLFFANGGAHELLHPLLNQINDVIFNLPVTLLDGKISISMSGFNAVLRTNFGLQVAYEYTWHVAVTLPSSYYGATGGLCGNFNQDPKDEMITQDNKLVTSIVDWCKSWKVNDSDPLCFDVCPGICPSCDEVDKSLYESEIFCGLIKKMAQGSPFRECHPIIDPEIFFINCVYDVCIYKGAIQILCQALTAYADTCRWKCIIFCCPENSYFNFCGSACPASCSQQRLPAECSMDHCVETCQCEEDFILSGDKCIPVGSCGCKYNGAYYLPNQQFWEDDYCHVLCKCESNSGFVHCVPSNCLHYTMFDSKKFVFVGTSIYQLVGITSNDSSLIPFTVLIEYDNCGSQAITQPKVVSLLVYGMIFSLSVDFPSQILVMVAYLSGSQGIIKTNIEVTIIFDWSSFVLVTVPSTYSNAVGGLCGNNNKNASDDFTMKNGTVATDEKQFGDSWKIGDINGDSPNCTRNPPQCSVTQKQKYVSDQYCGIITRSNGPFNECSSIVDPTPYLKDCVLDTCLHDGHPVSLCTAIGVYMFACQAAGVRVRDWRSDTFCPLSCPKNSHYELCGNGCPTTCYGLSAPVRCIAQCKEGCYCDNGFILSGHKCLPISDCGCVYQERYFQKHDVFYPDDRCNISCRCQDSGASTYILRKRLSESDNFCFHT</sequence>
<evidence type="ECO:0000256" key="2">
    <source>
        <dbReference type="ARBA" id="ARBA00022525"/>
    </source>
</evidence>
<dbReference type="PANTHER" id="PTHR11339">
    <property type="entry name" value="EXTRACELLULAR MATRIX GLYCOPROTEIN RELATED"/>
    <property type="match status" value="1"/>
</dbReference>
<dbReference type="GO" id="GO:0005615">
    <property type="term" value="C:extracellular space"/>
    <property type="evidence" value="ECO:0007669"/>
    <property type="project" value="TreeGrafter"/>
</dbReference>
<keyword evidence="4" id="KW-1015">Disulfide bond</keyword>
<feature type="domain" description="VWFD" evidence="6">
    <location>
        <begin position="294"/>
        <end position="462"/>
    </location>
</feature>
<dbReference type="InterPro" id="IPR001846">
    <property type="entry name" value="VWF_type-D"/>
</dbReference>
<dbReference type="GO" id="GO:0031012">
    <property type="term" value="C:extracellular matrix"/>
    <property type="evidence" value="ECO:0007669"/>
    <property type="project" value="TreeGrafter"/>
</dbReference>
<dbReference type="GeneTree" id="ENSGT00950000183155"/>
<keyword evidence="5" id="KW-0325">Glycoprotein</keyword>
<evidence type="ECO:0000256" key="3">
    <source>
        <dbReference type="ARBA" id="ARBA00022737"/>
    </source>
</evidence>
<evidence type="ECO:0000259" key="6">
    <source>
        <dbReference type="PROSITE" id="PS51233"/>
    </source>
</evidence>
<dbReference type="SMART" id="SM00832">
    <property type="entry name" value="C8"/>
    <property type="match status" value="2"/>
</dbReference>
<comment type="subcellular location">
    <subcellularLocation>
        <location evidence="1">Secreted</location>
    </subcellularLocation>
</comment>
<evidence type="ECO:0000256" key="4">
    <source>
        <dbReference type="ARBA" id="ARBA00023157"/>
    </source>
</evidence>
<dbReference type="Ensembl" id="ENSLLET00000047381.1">
    <property type="protein sequence ID" value="ENSLLEP00000045559.1"/>
    <property type="gene ID" value="ENSLLEG00000028882.1"/>
</dbReference>
<dbReference type="Pfam" id="PF00094">
    <property type="entry name" value="VWD"/>
    <property type="match status" value="2"/>
</dbReference>
<dbReference type="InterPro" id="IPR014853">
    <property type="entry name" value="VWF/SSPO/ZAN-like_Cys-rich_dom"/>
</dbReference>
<dbReference type="InterPro" id="IPR050780">
    <property type="entry name" value="Mucin_vWF_Thrombospondin_sf"/>
</dbReference>
<evidence type="ECO:0000313" key="8">
    <source>
        <dbReference type="Proteomes" id="UP000694569"/>
    </source>
</evidence>
<organism evidence="7 8">
    <name type="scientific">Leptobrachium leishanense</name>
    <name type="common">Leishan spiny toad</name>
    <dbReference type="NCBI Taxonomy" id="445787"/>
    <lineage>
        <taxon>Eukaryota</taxon>
        <taxon>Metazoa</taxon>
        <taxon>Chordata</taxon>
        <taxon>Craniata</taxon>
        <taxon>Vertebrata</taxon>
        <taxon>Euteleostomi</taxon>
        <taxon>Amphibia</taxon>
        <taxon>Batrachia</taxon>
        <taxon>Anura</taxon>
        <taxon>Pelobatoidea</taxon>
        <taxon>Megophryidae</taxon>
        <taxon>Leptobrachium</taxon>
    </lineage>
</organism>
<dbReference type="FunFam" id="2.10.25.10:FF:000153">
    <property type="entry name" value="MUC5B isoform 1"/>
    <property type="match status" value="1"/>
</dbReference>
<dbReference type="Gene3D" id="2.10.25.10">
    <property type="entry name" value="Laminin"/>
    <property type="match status" value="2"/>
</dbReference>
<name>A0A8C5R253_9ANUR</name>
<dbReference type="Pfam" id="PF01826">
    <property type="entry name" value="TIL"/>
    <property type="match status" value="2"/>
</dbReference>
<evidence type="ECO:0000313" key="7">
    <source>
        <dbReference type="Ensembl" id="ENSLLEP00000045559.1"/>
    </source>
</evidence>
<dbReference type="InterPro" id="IPR036084">
    <property type="entry name" value="Ser_inhib-like_sf"/>
</dbReference>
<keyword evidence="2" id="KW-0964">Secreted</keyword>
<dbReference type="AlphaFoldDB" id="A0A8C5R253"/>
<dbReference type="CDD" id="cd19941">
    <property type="entry name" value="TIL"/>
    <property type="match status" value="2"/>
</dbReference>
<dbReference type="SUPFAM" id="SSF57567">
    <property type="entry name" value="Serine protease inhibitors"/>
    <property type="match status" value="2"/>
</dbReference>
<feature type="domain" description="VWFD" evidence="6">
    <location>
        <begin position="1"/>
        <end position="120"/>
    </location>
</feature>
<dbReference type="Pfam" id="PF08742">
    <property type="entry name" value="C8"/>
    <property type="match status" value="2"/>
</dbReference>
<proteinExistence type="predicted"/>
<accession>A0A8C5R253</accession>
<reference evidence="7" key="2">
    <citation type="submission" date="2025-09" db="UniProtKB">
        <authorList>
            <consortium name="Ensembl"/>
        </authorList>
    </citation>
    <scope>IDENTIFICATION</scope>
</reference>
<dbReference type="Proteomes" id="UP000694569">
    <property type="component" value="Unplaced"/>
</dbReference>